<sequence length="68" mass="7060">MQSLTVLLALALASFSAAAALPQSTCDMSYCHDECAKHGLKSIENVVAGLLGSGKKLIGWVGDKKVIV</sequence>
<name>A0A9N9L6X7_9HELO</name>
<accession>A0A9N9L6X7</accession>
<feature type="chain" id="PRO_5040174122" evidence="1">
    <location>
        <begin position="21"/>
        <end position="68"/>
    </location>
</feature>
<evidence type="ECO:0000313" key="2">
    <source>
        <dbReference type="EMBL" id="CAG8959193.1"/>
    </source>
</evidence>
<comment type="caution">
    <text evidence="2">The sequence shown here is derived from an EMBL/GenBank/DDBJ whole genome shotgun (WGS) entry which is preliminary data.</text>
</comment>
<gene>
    <name evidence="2" type="ORF">HYFRA_00012550</name>
</gene>
<keyword evidence="1" id="KW-0732">Signal</keyword>
<evidence type="ECO:0000256" key="1">
    <source>
        <dbReference type="SAM" id="SignalP"/>
    </source>
</evidence>
<organism evidence="2 3">
    <name type="scientific">Hymenoscyphus fraxineus</name>
    <dbReference type="NCBI Taxonomy" id="746836"/>
    <lineage>
        <taxon>Eukaryota</taxon>
        <taxon>Fungi</taxon>
        <taxon>Dikarya</taxon>
        <taxon>Ascomycota</taxon>
        <taxon>Pezizomycotina</taxon>
        <taxon>Leotiomycetes</taxon>
        <taxon>Helotiales</taxon>
        <taxon>Helotiaceae</taxon>
        <taxon>Hymenoscyphus</taxon>
    </lineage>
</organism>
<dbReference type="EMBL" id="CAJVRL010000090">
    <property type="protein sequence ID" value="CAG8959193.1"/>
    <property type="molecule type" value="Genomic_DNA"/>
</dbReference>
<dbReference type="Proteomes" id="UP000696280">
    <property type="component" value="Unassembled WGS sequence"/>
</dbReference>
<evidence type="ECO:0000313" key="3">
    <source>
        <dbReference type="Proteomes" id="UP000696280"/>
    </source>
</evidence>
<reference evidence="2" key="1">
    <citation type="submission" date="2021-07" db="EMBL/GenBank/DDBJ databases">
        <authorList>
            <person name="Durling M."/>
        </authorList>
    </citation>
    <scope>NUCLEOTIDE SEQUENCE</scope>
</reference>
<feature type="signal peptide" evidence="1">
    <location>
        <begin position="1"/>
        <end position="20"/>
    </location>
</feature>
<proteinExistence type="predicted"/>
<dbReference type="AlphaFoldDB" id="A0A9N9L6X7"/>
<protein>
    <submittedName>
        <fullName evidence="2">Uncharacterized protein</fullName>
    </submittedName>
</protein>
<keyword evidence="3" id="KW-1185">Reference proteome</keyword>